<comment type="catalytic activity">
    <reaction evidence="1 7">
        <text>L-glutamate = D-glutamate</text>
        <dbReference type="Rhea" id="RHEA:12813"/>
        <dbReference type="ChEBI" id="CHEBI:29985"/>
        <dbReference type="ChEBI" id="CHEBI:29986"/>
        <dbReference type="EC" id="5.1.1.3"/>
    </reaction>
</comment>
<dbReference type="NCBIfam" id="TIGR00067">
    <property type="entry name" value="glut_race"/>
    <property type="match status" value="1"/>
</dbReference>
<dbReference type="InterPro" id="IPR001920">
    <property type="entry name" value="Asp/Glu_race"/>
</dbReference>
<dbReference type="Gene3D" id="3.40.50.1860">
    <property type="match status" value="2"/>
</dbReference>
<dbReference type="Proteomes" id="UP000049855">
    <property type="component" value="Unassembled WGS sequence"/>
</dbReference>
<gene>
    <name evidence="7" type="primary">murI</name>
    <name evidence="8" type="ORF">SpAn4DRAFT_4308</name>
</gene>
<feature type="binding site" evidence="7">
    <location>
        <begin position="8"/>
        <end position="9"/>
    </location>
    <ligand>
        <name>substrate</name>
    </ligand>
</feature>
<comment type="pathway">
    <text evidence="7">Cell wall biogenesis; peptidoglycan biosynthesis.</text>
</comment>
<accession>A0A0U1L5I5</accession>
<dbReference type="GO" id="GO:0008360">
    <property type="term" value="P:regulation of cell shape"/>
    <property type="evidence" value="ECO:0007669"/>
    <property type="project" value="UniProtKB-KW"/>
</dbReference>
<proteinExistence type="inferred from homology"/>
<protein>
    <recommendedName>
        <fullName evidence="2 7">Glutamate racemase</fullName>
        <ecNumber evidence="2 7">5.1.1.3</ecNumber>
    </recommendedName>
</protein>
<keyword evidence="9" id="KW-1185">Reference proteome</keyword>
<feature type="active site" description="Proton donor/acceptor" evidence="7">
    <location>
        <position position="71"/>
    </location>
</feature>
<dbReference type="GO" id="GO:0008881">
    <property type="term" value="F:glutamate racemase activity"/>
    <property type="evidence" value="ECO:0007669"/>
    <property type="project" value="UniProtKB-UniRule"/>
</dbReference>
<evidence type="ECO:0000256" key="6">
    <source>
        <dbReference type="ARBA" id="ARBA00023316"/>
    </source>
</evidence>
<comment type="similarity">
    <text evidence="7">Belongs to the aspartate/glutamate racemases family.</text>
</comment>
<dbReference type="GO" id="GO:0071555">
    <property type="term" value="P:cell wall organization"/>
    <property type="evidence" value="ECO:0007669"/>
    <property type="project" value="UniProtKB-KW"/>
</dbReference>
<evidence type="ECO:0000256" key="4">
    <source>
        <dbReference type="ARBA" id="ARBA00022984"/>
    </source>
</evidence>
<comment type="function">
    <text evidence="7">Provides the (R)-glutamate required for cell wall biosynthesis.</text>
</comment>
<feature type="active site" description="Proton donor/acceptor" evidence="7">
    <location>
        <position position="183"/>
    </location>
</feature>
<name>A0A0U1L5I5_9FIRM</name>
<dbReference type="PROSITE" id="PS00923">
    <property type="entry name" value="ASP_GLU_RACEMASE_1"/>
    <property type="match status" value="1"/>
</dbReference>
<organism evidence="8 9">
    <name type="scientific">Sporomusa ovata</name>
    <dbReference type="NCBI Taxonomy" id="2378"/>
    <lineage>
        <taxon>Bacteria</taxon>
        <taxon>Bacillati</taxon>
        <taxon>Bacillota</taxon>
        <taxon>Negativicutes</taxon>
        <taxon>Selenomonadales</taxon>
        <taxon>Sporomusaceae</taxon>
        <taxon>Sporomusa</taxon>
    </lineage>
</organism>
<evidence type="ECO:0000313" key="9">
    <source>
        <dbReference type="Proteomes" id="UP000049855"/>
    </source>
</evidence>
<dbReference type="InterPro" id="IPR004391">
    <property type="entry name" value="Glu_race"/>
</dbReference>
<evidence type="ECO:0000256" key="1">
    <source>
        <dbReference type="ARBA" id="ARBA00001602"/>
    </source>
</evidence>
<keyword evidence="5 7" id="KW-0413">Isomerase</keyword>
<feature type="binding site" evidence="7">
    <location>
        <begin position="40"/>
        <end position="41"/>
    </location>
    <ligand>
        <name>substrate</name>
    </ligand>
</feature>
<reference evidence="9" key="1">
    <citation type="submission" date="2015-03" db="EMBL/GenBank/DDBJ databases">
        <authorList>
            <person name="Nijsse Bart"/>
        </authorList>
    </citation>
    <scope>NUCLEOTIDE SEQUENCE [LARGE SCALE GENOMIC DNA]</scope>
</reference>
<dbReference type="PANTHER" id="PTHR21198:SF3">
    <property type="entry name" value="GLUTAMATE RACEMASE"/>
    <property type="match status" value="1"/>
</dbReference>
<keyword evidence="6 7" id="KW-0961">Cell wall biogenesis/degradation</keyword>
<feature type="binding site" evidence="7">
    <location>
        <begin position="184"/>
        <end position="185"/>
    </location>
    <ligand>
        <name>substrate</name>
    </ligand>
</feature>
<dbReference type="GO" id="GO:0009252">
    <property type="term" value="P:peptidoglycan biosynthetic process"/>
    <property type="evidence" value="ECO:0007669"/>
    <property type="project" value="UniProtKB-UniRule"/>
</dbReference>
<feature type="binding site" evidence="7">
    <location>
        <begin position="72"/>
        <end position="73"/>
    </location>
    <ligand>
        <name>substrate</name>
    </ligand>
</feature>
<evidence type="ECO:0000256" key="3">
    <source>
        <dbReference type="ARBA" id="ARBA00022960"/>
    </source>
</evidence>
<keyword evidence="4 7" id="KW-0573">Peptidoglycan synthesis</keyword>
<dbReference type="UniPathway" id="UPA00219"/>
<evidence type="ECO:0000256" key="2">
    <source>
        <dbReference type="ARBA" id="ARBA00013090"/>
    </source>
</evidence>
<dbReference type="RefSeq" id="WP_021166769.1">
    <property type="nucleotide sequence ID" value="NZ_CTRP01000015.1"/>
</dbReference>
<evidence type="ECO:0000313" key="8">
    <source>
        <dbReference type="EMBL" id="CQR74951.1"/>
    </source>
</evidence>
<dbReference type="AlphaFoldDB" id="A0A0U1L5I5"/>
<dbReference type="InterPro" id="IPR018187">
    <property type="entry name" value="Asp/Glu_racemase_AS_1"/>
</dbReference>
<dbReference type="EC" id="5.1.1.3" evidence="2 7"/>
<dbReference type="EMBL" id="CTRP01000015">
    <property type="protein sequence ID" value="CQR74951.1"/>
    <property type="molecule type" value="Genomic_DNA"/>
</dbReference>
<keyword evidence="3 7" id="KW-0133">Cell shape</keyword>
<dbReference type="InterPro" id="IPR015942">
    <property type="entry name" value="Asp/Glu/hydantoin_racemase"/>
</dbReference>
<dbReference type="PANTHER" id="PTHR21198">
    <property type="entry name" value="GLUTAMATE RACEMASE"/>
    <property type="match status" value="1"/>
</dbReference>
<dbReference type="HAMAP" id="MF_00258">
    <property type="entry name" value="Glu_racemase"/>
    <property type="match status" value="1"/>
</dbReference>
<dbReference type="Pfam" id="PF01177">
    <property type="entry name" value="Asp_Glu_race"/>
    <property type="match status" value="1"/>
</dbReference>
<dbReference type="SUPFAM" id="SSF53681">
    <property type="entry name" value="Aspartate/glutamate racemase"/>
    <property type="match status" value="2"/>
</dbReference>
<evidence type="ECO:0000256" key="5">
    <source>
        <dbReference type="ARBA" id="ARBA00023235"/>
    </source>
</evidence>
<sequence>MMKIGFFDSGIGGLTVLGHALKILPFADYTYYADIEHLPYGEKTKKEVKQYVQKGMDYMAKIKVDAVVIACNTATSVTVGELRKNYSFPIIGMEPAVKPAVAYCKERGKKVLVLATSLTLREEKFHQLIHRLDAIEMVDTMALGGLVKFAEVFKFDTSDVYQYLQKKFTPLAIPDYGAVVLGCTHFPLFSKVLQHSFTKETVFFDGSVGTTNHLADILKQKGIAPSVDDKIKFVITNGKLPPNDVDYKKILQTYLHNI</sequence>
<evidence type="ECO:0000256" key="7">
    <source>
        <dbReference type="HAMAP-Rule" id="MF_00258"/>
    </source>
</evidence>